<keyword evidence="4" id="KW-0479">Metal-binding</keyword>
<dbReference type="InterPro" id="IPR046824">
    <property type="entry name" value="Mss51-like_C"/>
</dbReference>
<evidence type="ECO:0000259" key="2">
    <source>
        <dbReference type="Pfam" id="PF13824"/>
    </source>
</evidence>
<dbReference type="EMBL" id="MU858072">
    <property type="protein sequence ID" value="KAK4216102.1"/>
    <property type="molecule type" value="Genomic_DNA"/>
</dbReference>
<keyword evidence="4" id="KW-0862">Zinc</keyword>
<dbReference type="Proteomes" id="UP001301769">
    <property type="component" value="Unassembled WGS sequence"/>
</dbReference>
<dbReference type="GO" id="GO:0005739">
    <property type="term" value="C:mitochondrion"/>
    <property type="evidence" value="ECO:0007669"/>
    <property type="project" value="GOC"/>
</dbReference>
<name>A0AAN6YH99_9PEZI</name>
<dbReference type="PANTHER" id="PTHR28069:SF1">
    <property type="entry name" value="PROTEIN MSS51, MITOCHONDRIAL"/>
    <property type="match status" value="1"/>
</dbReference>
<dbReference type="Pfam" id="PF13824">
    <property type="entry name" value="zf-Mss51"/>
    <property type="match status" value="1"/>
</dbReference>
<dbReference type="SUPFAM" id="SSF144232">
    <property type="entry name" value="HIT/MYND zinc finger-like"/>
    <property type="match status" value="1"/>
</dbReference>
<reference evidence="4" key="1">
    <citation type="journal article" date="2023" name="Mol. Phylogenet. Evol.">
        <title>Genome-scale phylogeny and comparative genomics of the fungal order Sordariales.</title>
        <authorList>
            <person name="Hensen N."/>
            <person name="Bonometti L."/>
            <person name="Westerberg I."/>
            <person name="Brannstrom I.O."/>
            <person name="Guillou S."/>
            <person name="Cros-Aarteil S."/>
            <person name="Calhoun S."/>
            <person name="Haridas S."/>
            <person name="Kuo A."/>
            <person name="Mondo S."/>
            <person name="Pangilinan J."/>
            <person name="Riley R."/>
            <person name="LaButti K."/>
            <person name="Andreopoulos B."/>
            <person name="Lipzen A."/>
            <person name="Chen C."/>
            <person name="Yan M."/>
            <person name="Daum C."/>
            <person name="Ng V."/>
            <person name="Clum A."/>
            <person name="Steindorff A."/>
            <person name="Ohm R.A."/>
            <person name="Martin F."/>
            <person name="Silar P."/>
            <person name="Natvig D.O."/>
            <person name="Lalanne C."/>
            <person name="Gautier V."/>
            <person name="Ament-Velasquez S.L."/>
            <person name="Kruys A."/>
            <person name="Hutchinson M.I."/>
            <person name="Powell A.J."/>
            <person name="Barry K."/>
            <person name="Miller A.N."/>
            <person name="Grigoriev I.V."/>
            <person name="Debuchy R."/>
            <person name="Gladieux P."/>
            <person name="Hiltunen Thoren M."/>
            <person name="Johannesson H."/>
        </authorList>
    </citation>
    <scope>NUCLEOTIDE SEQUENCE</scope>
    <source>
        <strain evidence="4">PSN293</strain>
    </source>
</reference>
<feature type="region of interest" description="Disordered" evidence="1">
    <location>
        <begin position="35"/>
        <end position="102"/>
    </location>
</feature>
<gene>
    <name evidence="4" type="ORF">QBC37DRAFT_417759</name>
</gene>
<protein>
    <submittedName>
        <fullName evidence="4">Zinc-finger of mitochondrial splicing suppressor 51-domain-containing protein</fullName>
    </submittedName>
</protein>
<keyword evidence="5" id="KW-1185">Reference proteome</keyword>
<feature type="domain" description="Mitochondrial splicing suppressor 51 zinc-finger" evidence="2">
    <location>
        <begin position="131"/>
        <end position="195"/>
    </location>
</feature>
<keyword evidence="4" id="KW-0863">Zinc-finger</keyword>
<evidence type="ECO:0000313" key="4">
    <source>
        <dbReference type="EMBL" id="KAK4216102.1"/>
    </source>
</evidence>
<proteinExistence type="predicted"/>
<dbReference type="GO" id="GO:0033617">
    <property type="term" value="P:mitochondrial respiratory chain complex IV assembly"/>
    <property type="evidence" value="ECO:0007669"/>
    <property type="project" value="TreeGrafter"/>
</dbReference>
<dbReference type="PANTHER" id="PTHR28069">
    <property type="entry name" value="GH20023P"/>
    <property type="match status" value="1"/>
</dbReference>
<evidence type="ECO:0000313" key="5">
    <source>
        <dbReference type="Proteomes" id="UP001301769"/>
    </source>
</evidence>
<dbReference type="Pfam" id="PF20179">
    <property type="entry name" value="MSS51_C"/>
    <property type="match status" value="1"/>
</dbReference>
<feature type="compositionally biased region" description="Low complexity" evidence="1">
    <location>
        <begin position="37"/>
        <end position="48"/>
    </location>
</feature>
<evidence type="ECO:0000259" key="3">
    <source>
        <dbReference type="Pfam" id="PF20179"/>
    </source>
</evidence>
<evidence type="ECO:0000256" key="1">
    <source>
        <dbReference type="SAM" id="MobiDB-lite"/>
    </source>
</evidence>
<feature type="domain" description="Mitochondrial splicing suppressor 51-like C-terminal" evidence="3">
    <location>
        <begin position="297"/>
        <end position="478"/>
    </location>
</feature>
<organism evidence="4 5">
    <name type="scientific">Rhypophila decipiens</name>
    <dbReference type="NCBI Taxonomy" id="261697"/>
    <lineage>
        <taxon>Eukaryota</taxon>
        <taxon>Fungi</taxon>
        <taxon>Dikarya</taxon>
        <taxon>Ascomycota</taxon>
        <taxon>Pezizomycotina</taxon>
        <taxon>Sordariomycetes</taxon>
        <taxon>Sordariomycetidae</taxon>
        <taxon>Sordariales</taxon>
        <taxon>Naviculisporaceae</taxon>
        <taxon>Rhypophila</taxon>
    </lineage>
</organism>
<dbReference type="InterPro" id="IPR032717">
    <property type="entry name" value="Mss51_Znf"/>
</dbReference>
<accession>A0AAN6YH99</accession>
<dbReference type="AlphaFoldDB" id="A0AAN6YH99"/>
<dbReference type="GO" id="GO:0008270">
    <property type="term" value="F:zinc ion binding"/>
    <property type="evidence" value="ECO:0007669"/>
    <property type="project" value="UniProtKB-KW"/>
</dbReference>
<feature type="compositionally biased region" description="Polar residues" evidence="1">
    <location>
        <begin position="60"/>
        <end position="90"/>
    </location>
</feature>
<reference evidence="4" key="2">
    <citation type="submission" date="2023-05" db="EMBL/GenBank/DDBJ databases">
        <authorList>
            <consortium name="Lawrence Berkeley National Laboratory"/>
            <person name="Steindorff A."/>
            <person name="Hensen N."/>
            <person name="Bonometti L."/>
            <person name="Westerberg I."/>
            <person name="Brannstrom I.O."/>
            <person name="Guillou S."/>
            <person name="Cros-Aarteil S."/>
            <person name="Calhoun S."/>
            <person name="Haridas S."/>
            <person name="Kuo A."/>
            <person name="Mondo S."/>
            <person name="Pangilinan J."/>
            <person name="Riley R."/>
            <person name="Labutti K."/>
            <person name="Andreopoulos B."/>
            <person name="Lipzen A."/>
            <person name="Chen C."/>
            <person name="Yanf M."/>
            <person name="Daum C."/>
            <person name="Ng V."/>
            <person name="Clum A."/>
            <person name="Ohm R."/>
            <person name="Martin F."/>
            <person name="Silar P."/>
            <person name="Natvig D."/>
            <person name="Lalanne C."/>
            <person name="Gautier V."/>
            <person name="Ament-Velasquez S.L."/>
            <person name="Kruys A."/>
            <person name="Hutchinson M.I."/>
            <person name="Powell A.J."/>
            <person name="Barry K."/>
            <person name="Miller A.N."/>
            <person name="Grigoriev I.V."/>
            <person name="Debuchy R."/>
            <person name="Gladieux P."/>
            <person name="Thoren M.H."/>
            <person name="Johannesson H."/>
        </authorList>
    </citation>
    <scope>NUCLEOTIDE SEQUENCE</scope>
    <source>
        <strain evidence="4">PSN293</strain>
    </source>
</reference>
<sequence>MAFSTERAVRPVLSKICAQCSTLAGRRNTAVIGSAAQTTTRQLQQQRQKGSLHGTRSRSHPLQQWTSQKSNTTRLSSGLAQPSFTSSSFASPDASRKQPVLGPDDLFHSFTNSPIPEIRQRAAFIKRHANCPHHSHRPGLAATETDSLPPQHVDFECPDCGIPVYCSKEHWADDYEAHLQICDTLRQINEDDHDLRSGREFPEFEYAGQQIEEQLVNMTNWDTFLYTRNFNAINDDRSMRQATRLLTYPITIASILHELSPYSMTPGGRLTVEGLKSFSALRYTLHPPLSGGNGEIKGLRPEAPPVRLFILGARAESSLPRDVWVQLAHLFPQAKFHLIFIGPESMTNRDDEFPLPPRTASNPFGAVVEDRVWPTMKISTIVDYYHTLHKTGHFYPYDPYFDCFMLFHPGLGHPASSHEWEETVPLLLETKAPIIVTGYTQEDMERDISWVNKSCAGEFDMLLEPGENTFRSLRWDLNDMDPQDISAGNWGVWSFRGKRYEATYKGEE</sequence>
<comment type="caution">
    <text evidence="4">The sequence shown here is derived from an EMBL/GenBank/DDBJ whole genome shotgun (WGS) entry which is preliminary data.</text>
</comment>